<feature type="transmembrane region" description="Helical" evidence="8">
    <location>
        <begin position="191"/>
        <end position="212"/>
    </location>
</feature>
<dbReference type="RefSeq" id="WP_191161061.1">
    <property type="nucleotide sequence ID" value="NZ_JACWMX010000001.1"/>
</dbReference>
<keyword evidence="5 8" id="KW-1133">Transmembrane helix</keyword>
<dbReference type="CDD" id="cd06854">
    <property type="entry name" value="GT_WbpL_WbcO_like"/>
    <property type="match status" value="1"/>
</dbReference>
<evidence type="ECO:0000256" key="6">
    <source>
        <dbReference type="ARBA" id="ARBA00023136"/>
    </source>
</evidence>
<dbReference type="Proteomes" id="UP000619078">
    <property type="component" value="Unassembled WGS sequence"/>
</dbReference>
<gene>
    <name evidence="9" type="ORF">IDJ76_04320</name>
</gene>
<feature type="transmembrane region" description="Helical" evidence="8">
    <location>
        <begin position="293"/>
        <end position="312"/>
    </location>
</feature>
<feature type="transmembrane region" description="Helical" evidence="8">
    <location>
        <begin position="117"/>
        <end position="135"/>
    </location>
</feature>
<comment type="subcellular location">
    <subcellularLocation>
        <location evidence="1">Cell membrane</location>
        <topology evidence="1">Multi-pass membrane protein</topology>
    </subcellularLocation>
</comment>
<comment type="caution">
    <text evidence="9">The sequence shown here is derived from an EMBL/GenBank/DDBJ whole genome shotgun (WGS) entry which is preliminary data.</text>
</comment>
<feature type="binding site" evidence="7">
    <location>
        <position position="133"/>
    </location>
    <ligand>
        <name>Mg(2+)</name>
        <dbReference type="ChEBI" id="CHEBI:18420"/>
    </ligand>
</feature>
<evidence type="ECO:0000256" key="3">
    <source>
        <dbReference type="ARBA" id="ARBA00022679"/>
    </source>
</evidence>
<dbReference type="GO" id="GO:0071555">
    <property type="term" value="P:cell wall organization"/>
    <property type="evidence" value="ECO:0007669"/>
    <property type="project" value="TreeGrafter"/>
</dbReference>
<dbReference type="GO" id="GO:0016780">
    <property type="term" value="F:phosphotransferase activity, for other substituted phosphate groups"/>
    <property type="evidence" value="ECO:0007669"/>
    <property type="project" value="InterPro"/>
</dbReference>
<keyword evidence="4 8" id="KW-0812">Transmembrane</keyword>
<dbReference type="EMBL" id="JACWMX010000001">
    <property type="protein sequence ID" value="MBD1392316.1"/>
    <property type="molecule type" value="Genomic_DNA"/>
</dbReference>
<keyword evidence="7" id="KW-0460">Magnesium</keyword>
<feature type="transmembrane region" description="Helical" evidence="8">
    <location>
        <begin position="218"/>
        <end position="240"/>
    </location>
</feature>
<evidence type="ECO:0000256" key="2">
    <source>
        <dbReference type="ARBA" id="ARBA00022475"/>
    </source>
</evidence>
<feature type="transmembrane region" description="Helical" evidence="8">
    <location>
        <begin position="94"/>
        <end position="111"/>
    </location>
</feature>
<feature type="transmembrane region" description="Helical" evidence="8">
    <location>
        <begin position="63"/>
        <end position="82"/>
    </location>
</feature>
<evidence type="ECO:0000313" key="9">
    <source>
        <dbReference type="EMBL" id="MBD1392316.1"/>
    </source>
</evidence>
<feature type="transmembrane region" description="Helical" evidence="8">
    <location>
        <begin position="142"/>
        <end position="161"/>
    </location>
</feature>
<dbReference type="InterPro" id="IPR000715">
    <property type="entry name" value="Glycosyl_transferase_4"/>
</dbReference>
<evidence type="ECO:0000256" key="8">
    <source>
        <dbReference type="SAM" id="Phobius"/>
    </source>
</evidence>
<dbReference type="GO" id="GO:0005886">
    <property type="term" value="C:plasma membrane"/>
    <property type="evidence" value="ECO:0007669"/>
    <property type="project" value="UniProtKB-SubCell"/>
</dbReference>
<dbReference type="AlphaFoldDB" id="A0A926NJE1"/>
<keyword evidence="7" id="KW-0479">Metal-binding</keyword>
<dbReference type="Pfam" id="PF00953">
    <property type="entry name" value="Glycos_transf_4"/>
    <property type="match status" value="1"/>
</dbReference>
<sequence>MNFVIVLITLICLTLLELIYFRVAEKYNIIDNPNHRSSHTNVTIRGGGVIFCLSMLLSPVYLGWYNAYFIIGLVIISLISFIDDIKTISSKIRIVLHLVSVSILFYGLGMYSLPVYWIAIAFFVVIGIINAVNFMDGINGITGSYGLITLGSLSYINSFVVNFTDSNLLLVAICSVVVFLFFNFRRNAKCFAGDVGSVSLAFIILFFLLQLIIKTQNIGYILLLLVYGLDTATTIVFRMIRGEKISEAHRSHFYQFMANEKKMNHLIVATIYAMVQLVINAFLLFPYVKTDVISLLLLIIITVAFIIIRFIVEGKNRLLTAT</sequence>
<protein>
    <submittedName>
        <fullName evidence="9">Glycosyltransferase family 4 protein</fullName>
    </submittedName>
</protein>
<keyword evidence="6 8" id="KW-0472">Membrane</keyword>
<evidence type="ECO:0000256" key="7">
    <source>
        <dbReference type="PIRSR" id="PIRSR600715-1"/>
    </source>
</evidence>
<evidence type="ECO:0000256" key="4">
    <source>
        <dbReference type="ARBA" id="ARBA00022692"/>
    </source>
</evidence>
<dbReference type="GO" id="GO:0046872">
    <property type="term" value="F:metal ion binding"/>
    <property type="evidence" value="ECO:0007669"/>
    <property type="project" value="UniProtKB-KW"/>
</dbReference>
<name>A0A926NJE1_9SPHI</name>
<evidence type="ECO:0000256" key="1">
    <source>
        <dbReference type="ARBA" id="ARBA00004651"/>
    </source>
</evidence>
<accession>A0A926NJE1</accession>
<feature type="transmembrane region" description="Helical" evidence="8">
    <location>
        <begin position="167"/>
        <end position="184"/>
    </location>
</feature>
<dbReference type="GO" id="GO:0009103">
    <property type="term" value="P:lipopolysaccharide biosynthetic process"/>
    <property type="evidence" value="ECO:0007669"/>
    <property type="project" value="TreeGrafter"/>
</dbReference>
<comment type="cofactor">
    <cofactor evidence="7">
        <name>Mg(2+)</name>
        <dbReference type="ChEBI" id="CHEBI:18420"/>
    </cofactor>
</comment>
<evidence type="ECO:0000256" key="5">
    <source>
        <dbReference type="ARBA" id="ARBA00022989"/>
    </source>
</evidence>
<keyword evidence="3" id="KW-0808">Transferase</keyword>
<dbReference type="GO" id="GO:0044038">
    <property type="term" value="P:cell wall macromolecule biosynthetic process"/>
    <property type="evidence" value="ECO:0007669"/>
    <property type="project" value="TreeGrafter"/>
</dbReference>
<dbReference type="PANTHER" id="PTHR22926">
    <property type="entry name" value="PHOSPHO-N-ACETYLMURAMOYL-PENTAPEPTIDE-TRANSFERASE"/>
    <property type="match status" value="1"/>
</dbReference>
<organism evidence="9 10">
    <name type="scientific">Mucilaginibacter glaciei</name>
    <dbReference type="NCBI Taxonomy" id="2772109"/>
    <lineage>
        <taxon>Bacteria</taxon>
        <taxon>Pseudomonadati</taxon>
        <taxon>Bacteroidota</taxon>
        <taxon>Sphingobacteriia</taxon>
        <taxon>Sphingobacteriales</taxon>
        <taxon>Sphingobacteriaceae</taxon>
        <taxon>Mucilaginibacter</taxon>
    </lineage>
</organism>
<feature type="transmembrane region" description="Helical" evidence="8">
    <location>
        <begin position="266"/>
        <end position="287"/>
    </location>
</feature>
<feature type="binding site" evidence="7">
    <location>
        <position position="194"/>
    </location>
    <ligand>
        <name>Mg(2+)</name>
        <dbReference type="ChEBI" id="CHEBI:18420"/>
    </ligand>
</feature>
<evidence type="ECO:0000313" key="10">
    <source>
        <dbReference type="Proteomes" id="UP000619078"/>
    </source>
</evidence>
<keyword evidence="10" id="KW-1185">Reference proteome</keyword>
<dbReference type="PANTHER" id="PTHR22926:SF3">
    <property type="entry name" value="UNDECAPRENYL-PHOSPHATE ALPHA-N-ACETYLGLUCOSAMINYL 1-PHOSPHATE TRANSFERASE"/>
    <property type="match status" value="1"/>
</dbReference>
<keyword evidence="2" id="KW-1003">Cell membrane</keyword>
<proteinExistence type="predicted"/>
<reference evidence="9" key="1">
    <citation type="submission" date="2020-09" db="EMBL/GenBank/DDBJ databases">
        <title>Novel species of Mucilaginibacter isolated from a glacier on the Tibetan Plateau.</title>
        <authorList>
            <person name="Liu Q."/>
            <person name="Xin Y.-H."/>
        </authorList>
    </citation>
    <scope>NUCLEOTIDE SEQUENCE</scope>
    <source>
        <strain evidence="9">ZB1P21</strain>
    </source>
</reference>